<dbReference type="AlphaFoldDB" id="A0A3M7CJ16"/>
<feature type="binding site" evidence="3">
    <location>
        <position position="144"/>
    </location>
    <ligand>
        <name>substrate</name>
    </ligand>
</feature>
<organism evidence="7 8">
    <name type="scientific">Hortaea werneckii</name>
    <name type="common">Black yeast</name>
    <name type="synonym">Cladosporium werneckii</name>
    <dbReference type="NCBI Taxonomy" id="91943"/>
    <lineage>
        <taxon>Eukaryota</taxon>
        <taxon>Fungi</taxon>
        <taxon>Dikarya</taxon>
        <taxon>Ascomycota</taxon>
        <taxon>Pezizomycotina</taxon>
        <taxon>Dothideomycetes</taxon>
        <taxon>Dothideomycetidae</taxon>
        <taxon>Mycosphaerellales</taxon>
        <taxon>Teratosphaeriaceae</taxon>
        <taxon>Hortaea</taxon>
    </lineage>
</organism>
<evidence type="ECO:0000256" key="4">
    <source>
        <dbReference type="PIRSR" id="PIRSR000097-3"/>
    </source>
</evidence>
<feature type="active site" description="Proton donor" evidence="2">
    <location>
        <position position="82"/>
    </location>
</feature>
<accession>A0A3M7CJ16</accession>
<feature type="signal peptide" evidence="5">
    <location>
        <begin position="1"/>
        <end position="26"/>
    </location>
</feature>
<dbReference type="EMBL" id="QWIP01000953">
    <property type="protein sequence ID" value="RMY51616.1"/>
    <property type="molecule type" value="Genomic_DNA"/>
</dbReference>
<comment type="caution">
    <text evidence="7">The sequence shown here is derived from an EMBL/GenBank/DDBJ whole genome shotgun (WGS) entry which is preliminary data.</text>
</comment>
<dbReference type="CDD" id="cd19071">
    <property type="entry name" value="AKR_AKR1-5-like"/>
    <property type="match status" value="1"/>
</dbReference>
<dbReference type="InterPro" id="IPR018170">
    <property type="entry name" value="Aldo/ket_reductase_CS"/>
</dbReference>
<sequence length="351" mass="38762">MIAIKMHPLTQLLPLAALALTHQPEAQLPLTPNSDLPGQPLTLDTIPLLGYGTWNLKGDNVSDAVSLAIQTGYRHIDAAAVYGNEKDVGIGIADGLAKTGLKREDLWITSKLWNDHHGPDNVESGLAKTLSDLNLSYLDLYHMHWPVSTTSGSPEIEYLSTWDAMVTLLLSRGLVRHLGISNFSPAQLTALLNHTSHPPSVHQMELHPYLPQSSFLALHRDNGIHVTAYSPLAGTNPTYAPGRDDSETPLLQNPLINKIAHKRNCTPAQVSLVWGMARGTSVIPKAQHAEYIRENFDSVEGCVLKVKDLRKIDKLGVERQHRYNNPSRSWGVPLYEGLEDAGGREDYRLRK</sequence>
<feature type="chain" id="PRO_5018137777" description="NADP-dependent oxidoreductase domain-containing protein" evidence="5">
    <location>
        <begin position="27"/>
        <end position="351"/>
    </location>
</feature>
<dbReference type="PROSITE" id="PS00798">
    <property type="entry name" value="ALDOKETO_REDUCTASE_1"/>
    <property type="match status" value="1"/>
</dbReference>
<evidence type="ECO:0000256" key="5">
    <source>
        <dbReference type="SAM" id="SignalP"/>
    </source>
</evidence>
<evidence type="ECO:0000256" key="1">
    <source>
        <dbReference type="ARBA" id="ARBA00023002"/>
    </source>
</evidence>
<dbReference type="PROSITE" id="PS00062">
    <property type="entry name" value="ALDOKETO_REDUCTASE_2"/>
    <property type="match status" value="1"/>
</dbReference>
<dbReference type="PANTHER" id="PTHR11732">
    <property type="entry name" value="ALDO/KETO REDUCTASE"/>
    <property type="match status" value="1"/>
</dbReference>
<dbReference type="OrthoDB" id="416253at2759"/>
<keyword evidence="5" id="KW-0732">Signal</keyword>
<keyword evidence="1" id="KW-0560">Oxidoreductase</keyword>
<evidence type="ECO:0000256" key="2">
    <source>
        <dbReference type="PIRSR" id="PIRSR000097-1"/>
    </source>
</evidence>
<reference evidence="7 8" key="1">
    <citation type="journal article" date="2018" name="BMC Genomics">
        <title>Genomic evidence for intraspecific hybridization in a clonal and extremely halotolerant yeast.</title>
        <authorList>
            <person name="Gostincar C."/>
            <person name="Stajich J.E."/>
            <person name="Zupancic J."/>
            <person name="Zalar P."/>
            <person name="Gunde-Cimerman N."/>
        </authorList>
    </citation>
    <scope>NUCLEOTIDE SEQUENCE [LARGE SCALE GENOMIC DNA]</scope>
    <source>
        <strain evidence="7 8">EXF-2682</strain>
    </source>
</reference>
<evidence type="ECO:0000256" key="3">
    <source>
        <dbReference type="PIRSR" id="PIRSR000097-2"/>
    </source>
</evidence>
<protein>
    <recommendedName>
        <fullName evidence="6">NADP-dependent oxidoreductase domain-containing protein</fullName>
    </recommendedName>
</protein>
<feature type="site" description="Lowers pKa of active site Tyr" evidence="4">
    <location>
        <position position="111"/>
    </location>
</feature>
<dbReference type="GO" id="GO:0016491">
    <property type="term" value="F:oxidoreductase activity"/>
    <property type="evidence" value="ECO:0007669"/>
    <property type="project" value="UniProtKB-KW"/>
</dbReference>
<feature type="domain" description="NADP-dependent oxidoreductase" evidence="6">
    <location>
        <begin position="49"/>
        <end position="315"/>
    </location>
</feature>
<evidence type="ECO:0000259" key="6">
    <source>
        <dbReference type="Pfam" id="PF00248"/>
    </source>
</evidence>
<dbReference type="VEuPathDB" id="FungiDB:BTJ68_00621"/>
<dbReference type="Pfam" id="PF00248">
    <property type="entry name" value="Aldo_ket_red"/>
    <property type="match status" value="1"/>
</dbReference>
<dbReference type="Gene3D" id="3.20.20.100">
    <property type="entry name" value="NADP-dependent oxidoreductase domain"/>
    <property type="match status" value="1"/>
</dbReference>
<dbReference type="PIRSF" id="PIRSF000097">
    <property type="entry name" value="AKR"/>
    <property type="match status" value="1"/>
</dbReference>
<gene>
    <name evidence="7" type="ORF">D0863_14525</name>
</gene>
<proteinExistence type="predicted"/>
<name>A0A3M7CJ16_HORWE</name>
<dbReference type="Proteomes" id="UP000269276">
    <property type="component" value="Unassembled WGS sequence"/>
</dbReference>
<dbReference type="PRINTS" id="PR00069">
    <property type="entry name" value="ALDKETRDTASE"/>
</dbReference>
<evidence type="ECO:0000313" key="7">
    <source>
        <dbReference type="EMBL" id="RMY51616.1"/>
    </source>
</evidence>
<dbReference type="SUPFAM" id="SSF51430">
    <property type="entry name" value="NAD(P)-linked oxidoreductase"/>
    <property type="match status" value="1"/>
</dbReference>
<dbReference type="InterPro" id="IPR023210">
    <property type="entry name" value="NADP_OxRdtase_dom"/>
</dbReference>
<evidence type="ECO:0000313" key="8">
    <source>
        <dbReference type="Proteomes" id="UP000269276"/>
    </source>
</evidence>
<dbReference type="InterPro" id="IPR036812">
    <property type="entry name" value="NAD(P)_OxRdtase_dom_sf"/>
</dbReference>
<dbReference type="InterPro" id="IPR020471">
    <property type="entry name" value="AKR"/>
</dbReference>